<dbReference type="InterPro" id="IPR006119">
    <property type="entry name" value="Resolv_N"/>
</dbReference>
<dbReference type="Pfam" id="PF07508">
    <property type="entry name" value="Recombinase"/>
    <property type="match status" value="1"/>
</dbReference>
<dbReference type="Gene3D" id="3.40.50.1390">
    <property type="entry name" value="Resolvase, N-terminal catalytic domain"/>
    <property type="match status" value="1"/>
</dbReference>
<dbReference type="GO" id="GO:0000150">
    <property type="term" value="F:DNA strand exchange activity"/>
    <property type="evidence" value="ECO:0007669"/>
    <property type="project" value="InterPro"/>
</dbReference>
<keyword evidence="1" id="KW-0229">DNA integration</keyword>
<feature type="domain" description="Recombinase" evidence="8">
    <location>
        <begin position="203"/>
        <end position="314"/>
    </location>
</feature>
<accession>A0A7X1KK70</accession>
<protein>
    <submittedName>
        <fullName evidence="9">Recombinase family protein</fullName>
    </submittedName>
</protein>
<gene>
    <name evidence="9" type="ORF">H7F51_01700</name>
</gene>
<dbReference type="InterPro" id="IPR050639">
    <property type="entry name" value="SSR_resolvase"/>
</dbReference>
<evidence type="ECO:0000259" key="8">
    <source>
        <dbReference type="PROSITE" id="PS51737"/>
    </source>
</evidence>
<proteinExistence type="predicted"/>
<dbReference type="Pfam" id="PF13408">
    <property type="entry name" value="Zn_ribbon_recom"/>
    <property type="match status" value="1"/>
</dbReference>
<keyword evidence="10" id="KW-1185">Reference proteome</keyword>
<keyword evidence="3" id="KW-0233">DNA recombination</keyword>
<feature type="compositionally biased region" description="Polar residues" evidence="6">
    <location>
        <begin position="22"/>
        <end position="36"/>
    </location>
</feature>
<organism evidence="9 10">
    <name type="scientific">Novosphingobium flavum</name>
    <dbReference type="NCBI Taxonomy" id="1778672"/>
    <lineage>
        <taxon>Bacteria</taxon>
        <taxon>Pseudomonadati</taxon>
        <taxon>Pseudomonadota</taxon>
        <taxon>Alphaproteobacteria</taxon>
        <taxon>Sphingomonadales</taxon>
        <taxon>Sphingomonadaceae</taxon>
        <taxon>Novosphingobium</taxon>
    </lineage>
</organism>
<evidence type="ECO:0000313" key="9">
    <source>
        <dbReference type="EMBL" id="MBC2664226.1"/>
    </source>
</evidence>
<dbReference type="GO" id="GO:0015074">
    <property type="term" value="P:DNA integration"/>
    <property type="evidence" value="ECO:0007669"/>
    <property type="project" value="UniProtKB-KW"/>
</dbReference>
<evidence type="ECO:0000256" key="2">
    <source>
        <dbReference type="ARBA" id="ARBA00023125"/>
    </source>
</evidence>
<dbReference type="InterPro" id="IPR036162">
    <property type="entry name" value="Resolvase-like_N_sf"/>
</dbReference>
<evidence type="ECO:0000256" key="4">
    <source>
        <dbReference type="PIRSR" id="PIRSR606118-50"/>
    </source>
</evidence>
<dbReference type="GO" id="GO:0003677">
    <property type="term" value="F:DNA binding"/>
    <property type="evidence" value="ECO:0007669"/>
    <property type="project" value="UniProtKB-KW"/>
</dbReference>
<dbReference type="PANTHER" id="PTHR30461:SF23">
    <property type="entry name" value="DNA RECOMBINASE-RELATED"/>
    <property type="match status" value="1"/>
</dbReference>
<comment type="caution">
    <text evidence="9">The sequence shown here is derived from an EMBL/GenBank/DDBJ whole genome shotgun (WGS) entry which is preliminary data.</text>
</comment>
<feature type="region of interest" description="Disordered" evidence="6">
    <location>
        <begin position="1"/>
        <end position="45"/>
    </location>
</feature>
<dbReference type="PROSITE" id="PS51737">
    <property type="entry name" value="RECOMBINASE_DNA_BIND"/>
    <property type="match status" value="1"/>
</dbReference>
<evidence type="ECO:0000256" key="6">
    <source>
        <dbReference type="SAM" id="MobiDB-lite"/>
    </source>
</evidence>
<dbReference type="SUPFAM" id="SSF53041">
    <property type="entry name" value="Resolvase-like"/>
    <property type="match status" value="1"/>
</dbReference>
<dbReference type="PANTHER" id="PTHR30461">
    <property type="entry name" value="DNA-INVERTASE FROM LAMBDOID PROPHAGE"/>
    <property type="match status" value="1"/>
</dbReference>
<evidence type="ECO:0000256" key="5">
    <source>
        <dbReference type="PROSITE-ProRule" id="PRU10137"/>
    </source>
</evidence>
<dbReference type="Proteomes" id="UP000566813">
    <property type="component" value="Unassembled WGS sequence"/>
</dbReference>
<dbReference type="PROSITE" id="PS00397">
    <property type="entry name" value="RECOMBINASES_1"/>
    <property type="match status" value="1"/>
</dbReference>
<dbReference type="InterPro" id="IPR011109">
    <property type="entry name" value="DNA_bind_recombinase_dom"/>
</dbReference>
<dbReference type="Pfam" id="PF00239">
    <property type="entry name" value="Resolvase"/>
    <property type="match status" value="1"/>
</dbReference>
<dbReference type="PROSITE" id="PS51736">
    <property type="entry name" value="RECOMBINASES_3"/>
    <property type="match status" value="1"/>
</dbReference>
<evidence type="ECO:0000313" key="10">
    <source>
        <dbReference type="Proteomes" id="UP000566813"/>
    </source>
</evidence>
<feature type="domain" description="Resolvase/invertase-type recombinase catalytic" evidence="7">
    <location>
        <begin position="50"/>
        <end position="196"/>
    </location>
</feature>
<dbReference type="SMART" id="SM00857">
    <property type="entry name" value="Resolvase"/>
    <property type="match status" value="1"/>
</dbReference>
<dbReference type="Gene3D" id="3.90.1750.20">
    <property type="entry name" value="Putative Large Serine Recombinase, Chain B, Domain 2"/>
    <property type="match status" value="1"/>
</dbReference>
<dbReference type="AlphaFoldDB" id="A0A7X1KK70"/>
<evidence type="ECO:0000256" key="3">
    <source>
        <dbReference type="ARBA" id="ARBA00023172"/>
    </source>
</evidence>
<feature type="active site" description="O-(5'-phospho-DNA)-serine intermediate" evidence="4 5">
    <location>
        <position position="58"/>
    </location>
</feature>
<dbReference type="RefSeq" id="WP_185662464.1">
    <property type="nucleotide sequence ID" value="NZ_JACLAW010000001.1"/>
</dbReference>
<dbReference type="InterPro" id="IPR038109">
    <property type="entry name" value="DNA_bind_recomb_sf"/>
</dbReference>
<dbReference type="EMBL" id="JACLAW010000001">
    <property type="protein sequence ID" value="MBC2664226.1"/>
    <property type="molecule type" value="Genomic_DNA"/>
</dbReference>
<reference evidence="9 10" key="1">
    <citation type="submission" date="2020-08" db="EMBL/GenBank/DDBJ databases">
        <title>The genome sequence of type strain Novosphingobium flavum NBRC 111647.</title>
        <authorList>
            <person name="Liu Y."/>
        </authorList>
    </citation>
    <scope>NUCLEOTIDE SEQUENCE [LARGE SCALE GENOMIC DNA]</scope>
    <source>
        <strain evidence="9 10">NBRC 111647</strain>
    </source>
</reference>
<keyword evidence="2" id="KW-0238">DNA-binding</keyword>
<dbReference type="InterPro" id="IPR006118">
    <property type="entry name" value="Recombinase_CS"/>
</dbReference>
<name>A0A7X1KK70_9SPHN</name>
<dbReference type="CDD" id="cd00338">
    <property type="entry name" value="Ser_Recombinase"/>
    <property type="match status" value="1"/>
</dbReference>
<evidence type="ECO:0000256" key="1">
    <source>
        <dbReference type="ARBA" id="ARBA00022908"/>
    </source>
</evidence>
<evidence type="ECO:0000259" key="7">
    <source>
        <dbReference type="PROSITE" id="PS51736"/>
    </source>
</evidence>
<dbReference type="InterPro" id="IPR025827">
    <property type="entry name" value="Zn_ribbon_recom_dom"/>
</dbReference>
<sequence length="543" mass="60120">MTWPGLPSRKASVRHLLPKPGRSNTLQKSNKVTSQSTRRRGRKTQPVVPQAVLYARVSTLEQQREGYSIPAQVKLLEDYAALNGIAIMSTHIDVETARKRGRTAFGAMLGFLRRNPQVRILLVEKTDRLYRNLSDWATVDDLGVDVHLVKENAVMSQACRSSEKFVHGIKVLMAKAYVDNLSEEARKGMLEKARQGHWPSFAPIGYRNVQNDAGRKVIEVDPVLGPQVARLFEWFATGSYSVKSLTAKAAAAGLGYRKSGSRLGSSAVYTLLRNRIYTGRFDWNGETYSGVHGPLISQALWDSVQSLLDERGPGKQHSHIATFPFHGLIKCGHCGCAMVAEIKKQRYIYYHCTGYRGKCPEPYLRQERLEAHLVSALQRLHYCTTAALRIEQAIKGQGRGGAAQPRDNAGVTSIVRDDERMIRQGLELMEMARLAFLALPGLPIVQKRRMLGLLLGECTWANGALTVNFAAPFDLLEVYVGTVSQDGDADELLAAIAMAFGRPAAVVKQLIARYNAMVRCQQGEAERARTGEFAWSDPEVAAA</sequence>